<name>A0A823A1Y3_NELNU</name>
<evidence type="ECO:0000313" key="3">
    <source>
        <dbReference type="Proteomes" id="UP000607653"/>
    </source>
</evidence>
<proteinExistence type="predicted"/>
<evidence type="ECO:0000313" key="2">
    <source>
        <dbReference type="EMBL" id="DAD48986.1"/>
    </source>
</evidence>
<gene>
    <name evidence="2" type="ORF">HUJ06_018923</name>
</gene>
<accession>A0A823A1Y3</accession>
<dbReference type="Proteomes" id="UP000607653">
    <property type="component" value="Unassembled WGS sequence"/>
</dbReference>
<protein>
    <submittedName>
        <fullName evidence="2">Uncharacterized protein</fullName>
    </submittedName>
</protein>
<evidence type="ECO:0000256" key="1">
    <source>
        <dbReference type="SAM" id="MobiDB-lite"/>
    </source>
</evidence>
<reference evidence="2 3" key="1">
    <citation type="journal article" date="2020" name="Mol. Biol. Evol.">
        <title>Distinct Expression and Methylation Patterns for Genes with Different Fates following a Single Whole-Genome Duplication in Flowering Plants.</title>
        <authorList>
            <person name="Shi T."/>
            <person name="Rahmani R.S."/>
            <person name="Gugger P.F."/>
            <person name="Wang M."/>
            <person name="Li H."/>
            <person name="Zhang Y."/>
            <person name="Li Z."/>
            <person name="Wang Q."/>
            <person name="Van de Peer Y."/>
            <person name="Marchal K."/>
            <person name="Chen J."/>
        </authorList>
    </citation>
    <scope>NUCLEOTIDE SEQUENCE [LARGE SCALE GENOMIC DNA]</scope>
    <source>
        <tissue evidence="2">Leaf</tissue>
    </source>
</reference>
<dbReference type="EMBL" id="DUZY01000008">
    <property type="protein sequence ID" value="DAD48986.1"/>
    <property type="molecule type" value="Genomic_DNA"/>
</dbReference>
<sequence length="67" mass="7061">MVSSMASTISVTTATMPFQGDSEMAPSPAPSMVSGSPFALPTLLLLQEAPSFHQKRNGFGFQRDACP</sequence>
<feature type="compositionally biased region" description="Polar residues" evidence="1">
    <location>
        <begin position="1"/>
        <end position="16"/>
    </location>
</feature>
<feature type="region of interest" description="Disordered" evidence="1">
    <location>
        <begin position="1"/>
        <end position="33"/>
    </location>
</feature>
<keyword evidence="3" id="KW-1185">Reference proteome</keyword>
<organism evidence="2 3">
    <name type="scientific">Nelumbo nucifera</name>
    <name type="common">Sacred lotus</name>
    <dbReference type="NCBI Taxonomy" id="4432"/>
    <lineage>
        <taxon>Eukaryota</taxon>
        <taxon>Viridiplantae</taxon>
        <taxon>Streptophyta</taxon>
        <taxon>Embryophyta</taxon>
        <taxon>Tracheophyta</taxon>
        <taxon>Spermatophyta</taxon>
        <taxon>Magnoliopsida</taxon>
        <taxon>Proteales</taxon>
        <taxon>Nelumbonaceae</taxon>
        <taxon>Nelumbo</taxon>
    </lineage>
</organism>
<dbReference type="AlphaFoldDB" id="A0A823A1Y3"/>
<comment type="caution">
    <text evidence="2">The sequence shown here is derived from an EMBL/GenBank/DDBJ whole genome shotgun (WGS) entry which is preliminary data.</text>
</comment>